<evidence type="ECO:0000256" key="1">
    <source>
        <dbReference type="SAM" id="MobiDB-lite"/>
    </source>
</evidence>
<feature type="transmembrane region" description="Helical" evidence="2">
    <location>
        <begin position="560"/>
        <end position="581"/>
    </location>
</feature>
<dbReference type="EMBL" id="BONC01000010">
    <property type="protein sequence ID" value="GIF55799.1"/>
    <property type="molecule type" value="Genomic_DNA"/>
</dbReference>
<dbReference type="Proteomes" id="UP000624325">
    <property type="component" value="Unassembled WGS sequence"/>
</dbReference>
<dbReference type="Gene3D" id="3.40.50.300">
    <property type="entry name" value="P-loop containing nucleotide triphosphate hydrolases"/>
    <property type="match status" value="1"/>
</dbReference>
<accession>A0ABQ4BZ50</accession>
<feature type="compositionally biased region" description="Polar residues" evidence="1">
    <location>
        <begin position="1017"/>
        <end position="1027"/>
    </location>
</feature>
<dbReference type="SUPFAM" id="SSF52540">
    <property type="entry name" value="P-loop containing nucleoside triphosphate hydrolases"/>
    <property type="match status" value="1"/>
</dbReference>
<evidence type="ECO:0000313" key="5">
    <source>
        <dbReference type="Proteomes" id="UP000624325"/>
    </source>
</evidence>
<keyword evidence="2" id="KW-1133">Transmembrane helix</keyword>
<sequence length="1027" mass="111120">MVVLVVGGVALGASQLRRMELEEAANTSDVVSMVLTAAMVLVPSVRWVLRLAQRPEPVSDRVLTEVTDRLARAVRQSWAAEEKARSVYDPYALPVRWSSDQEGGEYAEIHEAFQASAARRLVVLGEAGAGKTMLAVRLALDMLKHRGSDDPVPVVLALSTWDPAVPLAEWMARQLAGEHLDLAARPAGAAPDLPTLAHALVAADAVLPILDGFDELPAAARAAAILGVNAHGSDSPLVLLSRPDEYVEATVEAGRVVALADVIRLRPLDVDSVCRYLADATAATPPDRWDRVFADLRRPGSAVGAALSTPLMVWLARVAYAGGGTDPDDVLAFADRAGVELHLLDAFVPALYAPGTRRSGQFRVSSRQAQRWLGFLASHLQRQGTPKVAWWELTGALRLGAGIGVAVRIWALGALVWMVLVGALAGQSTLELAPRLMEYAARVDASREEVAVELWALAVDEYEDATDGGDQYELVRLLFAGPYGERVQDTLMGIPAVWSVVDVLTEAVEGLMDPEVYVPLLFWTGLLAAAWTALTRRFGSPRVPLPVAATLRPAVILRELFARALFVTLTFAMFTFTLALLDEASAVTGGLGSLPLFAAIVGFLCLLAATRFAPRAPVDVERAGDAAAVLRQDRRAAAAPLLVGRLVIAGLLGCVASPALAVAYLVFVLVATAFGRVLGGLQTANAARVYADARLWLFVGRRLPWRVLAFLADAHRRGVLRQVGAAHQFRHIRLQQRLAERYEPADALLARRLGPVVVATAPTRRRVWSRVLPHLHRLHDAVRPRAVAFANGCRRVLLDRHQPAPPDTVIFLLVNAHAVASAVAGRLPVRTAGSPELDELFDAVPHLVRTLMRTEVEQAYISGVVRGQGRWGVGEQDVFVPAYLRTPDAHLMLVQAEPPDADTLADLDALCADLLREHPHAADRLTVSCVSTTTLTAYEALASWRHAQPVAVRRPSDPARLEPGRPWIAPCRWMRRVGLTTSTDDPERSRPAPDLSRVAGHAVRRGQVQAERRMKARSSTSSPMERP</sequence>
<feature type="region of interest" description="Disordered" evidence="1">
    <location>
        <begin position="980"/>
        <end position="1027"/>
    </location>
</feature>
<keyword evidence="5" id="KW-1185">Reference proteome</keyword>
<dbReference type="InterPro" id="IPR007111">
    <property type="entry name" value="NACHT_NTPase"/>
</dbReference>
<feature type="transmembrane region" description="Helical" evidence="2">
    <location>
        <begin position="593"/>
        <end position="614"/>
    </location>
</feature>
<reference evidence="4 5" key="1">
    <citation type="submission" date="2021-01" db="EMBL/GenBank/DDBJ databases">
        <title>Whole genome shotgun sequence of Asanoa iriomotensis NBRC 100142.</title>
        <authorList>
            <person name="Komaki H."/>
            <person name="Tamura T."/>
        </authorList>
    </citation>
    <scope>NUCLEOTIDE SEQUENCE [LARGE SCALE GENOMIC DNA]</scope>
    <source>
        <strain evidence="4 5">NBRC 100142</strain>
    </source>
</reference>
<organism evidence="4 5">
    <name type="scientific">Asanoa iriomotensis</name>
    <dbReference type="NCBI Taxonomy" id="234613"/>
    <lineage>
        <taxon>Bacteria</taxon>
        <taxon>Bacillati</taxon>
        <taxon>Actinomycetota</taxon>
        <taxon>Actinomycetes</taxon>
        <taxon>Micromonosporales</taxon>
        <taxon>Micromonosporaceae</taxon>
        <taxon>Asanoa</taxon>
    </lineage>
</organism>
<name>A0ABQ4BZ50_9ACTN</name>
<evidence type="ECO:0000313" key="4">
    <source>
        <dbReference type="EMBL" id="GIF55799.1"/>
    </source>
</evidence>
<proteinExistence type="predicted"/>
<feature type="domain" description="NACHT" evidence="3">
    <location>
        <begin position="119"/>
        <end position="216"/>
    </location>
</feature>
<dbReference type="Pfam" id="PF05729">
    <property type="entry name" value="NACHT"/>
    <property type="match status" value="1"/>
</dbReference>
<comment type="caution">
    <text evidence="4">The sequence shown here is derived from an EMBL/GenBank/DDBJ whole genome shotgun (WGS) entry which is preliminary data.</text>
</comment>
<feature type="transmembrane region" description="Helical" evidence="2">
    <location>
        <begin position="635"/>
        <end position="653"/>
    </location>
</feature>
<keyword evidence="2" id="KW-0472">Membrane</keyword>
<protein>
    <recommendedName>
        <fullName evidence="3">NACHT domain-containing protein</fullName>
    </recommendedName>
</protein>
<evidence type="ECO:0000256" key="2">
    <source>
        <dbReference type="SAM" id="Phobius"/>
    </source>
</evidence>
<feature type="transmembrane region" description="Helical" evidence="2">
    <location>
        <begin position="405"/>
        <end position="426"/>
    </location>
</feature>
<dbReference type="PROSITE" id="PS50837">
    <property type="entry name" value="NACHT"/>
    <property type="match status" value="1"/>
</dbReference>
<evidence type="ECO:0000259" key="3">
    <source>
        <dbReference type="PROSITE" id="PS50837"/>
    </source>
</evidence>
<keyword evidence="2" id="KW-0812">Transmembrane</keyword>
<dbReference type="InterPro" id="IPR027417">
    <property type="entry name" value="P-loop_NTPase"/>
</dbReference>
<gene>
    <name evidence="4" type="ORF">Air01nite_18940</name>
</gene>